<dbReference type="Proteomes" id="UP000481861">
    <property type="component" value="Unassembled WGS sequence"/>
</dbReference>
<accession>A0A7C8MFS3</accession>
<gene>
    <name evidence="2" type="ORF">BDV95DRAFT_589776</name>
</gene>
<sequence>MFEHFAYRHLPPLLLAAVITVGGARPYTHGCEHALLEFGFPKAIAVNKAAWPVIKTGSARVTTIGLALLGMYAGGHLQAMDILLAALGWTAVIDGIVCAKEGSPGSARFRVLATVPVAVWGALGMTTGKFF</sequence>
<evidence type="ECO:0000313" key="2">
    <source>
        <dbReference type="EMBL" id="KAF2877156.1"/>
    </source>
</evidence>
<keyword evidence="3" id="KW-1185">Reference proteome</keyword>
<proteinExistence type="predicted"/>
<comment type="caution">
    <text evidence="2">The sequence shown here is derived from an EMBL/GenBank/DDBJ whole genome shotgun (WGS) entry which is preliminary data.</text>
</comment>
<keyword evidence="1" id="KW-0732">Signal</keyword>
<organism evidence="2 3">
    <name type="scientific">Massariosphaeria phaeospora</name>
    <dbReference type="NCBI Taxonomy" id="100035"/>
    <lineage>
        <taxon>Eukaryota</taxon>
        <taxon>Fungi</taxon>
        <taxon>Dikarya</taxon>
        <taxon>Ascomycota</taxon>
        <taxon>Pezizomycotina</taxon>
        <taxon>Dothideomycetes</taxon>
        <taxon>Pleosporomycetidae</taxon>
        <taxon>Pleosporales</taxon>
        <taxon>Pleosporales incertae sedis</taxon>
        <taxon>Massariosphaeria</taxon>
    </lineage>
</organism>
<evidence type="ECO:0008006" key="4">
    <source>
        <dbReference type="Google" id="ProtNLM"/>
    </source>
</evidence>
<feature type="signal peptide" evidence="1">
    <location>
        <begin position="1"/>
        <end position="24"/>
    </location>
</feature>
<protein>
    <recommendedName>
        <fullName evidence="4">Integral membrane protein</fullName>
    </recommendedName>
</protein>
<evidence type="ECO:0000256" key="1">
    <source>
        <dbReference type="SAM" id="SignalP"/>
    </source>
</evidence>
<dbReference type="EMBL" id="JAADJZ010000002">
    <property type="protein sequence ID" value="KAF2877156.1"/>
    <property type="molecule type" value="Genomic_DNA"/>
</dbReference>
<dbReference type="AlphaFoldDB" id="A0A7C8MFS3"/>
<name>A0A7C8MFS3_9PLEO</name>
<feature type="chain" id="PRO_5028896182" description="Integral membrane protein" evidence="1">
    <location>
        <begin position="25"/>
        <end position="131"/>
    </location>
</feature>
<dbReference type="InterPro" id="IPR025363">
    <property type="entry name" value="DUF4267"/>
</dbReference>
<dbReference type="OrthoDB" id="2989864at2759"/>
<evidence type="ECO:0000313" key="3">
    <source>
        <dbReference type="Proteomes" id="UP000481861"/>
    </source>
</evidence>
<dbReference type="Pfam" id="PF14087">
    <property type="entry name" value="DUF4267"/>
    <property type="match status" value="1"/>
</dbReference>
<reference evidence="2 3" key="1">
    <citation type="submission" date="2020-01" db="EMBL/GenBank/DDBJ databases">
        <authorList>
            <consortium name="DOE Joint Genome Institute"/>
            <person name="Haridas S."/>
            <person name="Albert R."/>
            <person name="Binder M."/>
            <person name="Bloem J."/>
            <person name="Labutti K."/>
            <person name="Salamov A."/>
            <person name="Andreopoulos B."/>
            <person name="Baker S.E."/>
            <person name="Barry K."/>
            <person name="Bills G."/>
            <person name="Bluhm B.H."/>
            <person name="Cannon C."/>
            <person name="Castanera R."/>
            <person name="Culley D.E."/>
            <person name="Daum C."/>
            <person name="Ezra D."/>
            <person name="Gonzalez J.B."/>
            <person name="Henrissat B."/>
            <person name="Kuo A."/>
            <person name="Liang C."/>
            <person name="Lipzen A."/>
            <person name="Lutzoni F."/>
            <person name="Magnuson J."/>
            <person name="Mondo S."/>
            <person name="Nolan M."/>
            <person name="Ohm R."/>
            <person name="Pangilinan J."/>
            <person name="Park H.-J.H."/>
            <person name="Ramirez L."/>
            <person name="Alfaro M."/>
            <person name="Sun H."/>
            <person name="Tritt A."/>
            <person name="Yoshinaga Y."/>
            <person name="Zwiers L.-H.L."/>
            <person name="Turgeon B.G."/>
            <person name="Goodwin S.B."/>
            <person name="Spatafora J.W."/>
            <person name="Crous P.W."/>
            <person name="Grigoriev I.V."/>
        </authorList>
    </citation>
    <scope>NUCLEOTIDE SEQUENCE [LARGE SCALE GENOMIC DNA]</scope>
    <source>
        <strain evidence="2 3">CBS 611.86</strain>
    </source>
</reference>